<reference evidence="2" key="1">
    <citation type="submission" date="2022-11" db="UniProtKB">
        <authorList>
            <consortium name="WormBaseParasite"/>
        </authorList>
    </citation>
    <scope>IDENTIFICATION</scope>
</reference>
<organism evidence="1 2">
    <name type="scientific">Panagrolaimus superbus</name>
    <dbReference type="NCBI Taxonomy" id="310955"/>
    <lineage>
        <taxon>Eukaryota</taxon>
        <taxon>Metazoa</taxon>
        <taxon>Ecdysozoa</taxon>
        <taxon>Nematoda</taxon>
        <taxon>Chromadorea</taxon>
        <taxon>Rhabditida</taxon>
        <taxon>Tylenchina</taxon>
        <taxon>Panagrolaimomorpha</taxon>
        <taxon>Panagrolaimoidea</taxon>
        <taxon>Panagrolaimidae</taxon>
        <taxon>Panagrolaimus</taxon>
    </lineage>
</organism>
<sequence length="219" mass="24854">MPSLSSRSMERQNTLIFLQILKNYYPQIVESSDKIPLWEKVLEECQNRGIFMDKTADYLAQKRWPASVGIVRKASKKRGPLSEKDQLIVEIERYRTPDFCYGKIEGDNDDSELTNDDSNITVRNISGDSNILTGESSNNNETIDERDNNDHANVIGGNIDDIGDNIIPMVAAAAANNINDIINEPNESLRNEYFQAAIRAFNAYSELTEIKLRSFRSRN</sequence>
<evidence type="ECO:0000313" key="2">
    <source>
        <dbReference type="WBParaSite" id="PSU_v2.g10834.t1"/>
    </source>
</evidence>
<dbReference type="Proteomes" id="UP000887577">
    <property type="component" value="Unplaced"/>
</dbReference>
<dbReference type="AlphaFoldDB" id="A0A914XS71"/>
<protein>
    <submittedName>
        <fullName evidence="2">Uncharacterized protein</fullName>
    </submittedName>
</protein>
<name>A0A914XS71_9BILA</name>
<dbReference type="WBParaSite" id="PSU_v2.g10834.t1">
    <property type="protein sequence ID" value="PSU_v2.g10834.t1"/>
    <property type="gene ID" value="PSU_v2.g10834"/>
</dbReference>
<accession>A0A914XS71</accession>
<proteinExistence type="predicted"/>
<evidence type="ECO:0000313" key="1">
    <source>
        <dbReference type="Proteomes" id="UP000887577"/>
    </source>
</evidence>
<keyword evidence="1" id="KW-1185">Reference proteome</keyword>